<keyword evidence="4" id="KW-1003">Cell membrane</keyword>
<dbReference type="OrthoDB" id="9805232at2"/>
<dbReference type="PANTHER" id="PTHR43298">
    <property type="entry name" value="MULTIDRUG RESISTANCE PROTEIN NORM-RELATED"/>
    <property type="match status" value="1"/>
</dbReference>
<evidence type="ECO:0000256" key="1">
    <source>
        <dbReference type="ARBA" id="ARBA00004651"/>
    </source>
</evidence>
<dbReference type="GO" id="GO:0005886">
    <property type="term" value="C:plasma membrane"/>
    <property type="evidence" value="ECO:0007669"/>
    <property type="project" value="UniProtKB-SubCell"/>
</dbReference>
<evidence type="ECO:0000256" key="4">
    <source>
        <dbReference type="ARBA" id="ARBA00022475"/>
    </source>
</evidence>
<accession>A0A250IBH0</accession>
<evidence type="ECO:0000256" key="6">
    <source>
        <dbReference type="ARBA" id="ARBA00022989"/>
    </source>
</evidence>
<keyword evidence="5 10" id="KW-0812">Transmembrane</keyword>
<evidence type="ECO:0000256" key="5">
    <source>
        <dbReference type="ARBA" id="ARBA00022692"/>
    </source>
</evidence>
<evidence type="ECO:0000256" key="7">
    <source>
        <dbReference type="ARBA" id="ARBA00023065"/>
    </source>
</evidence>
<evidence type="ECO:0000256" key="8">
    <source>
        <dbReference type="ARBA" id="ARBA00023136"/>
    </source>
</evidence>
<comment type="subcellular location">
    <subcellularLocation>
        <location evidence="1">Cell membrane</location>
        <topology evidence="1">Multi-pass membrane protein</topology>
    </subcellularLocation>
</comment>
<dbReference type="EMBL" id="CP022163">
    <property type="protein sequence ID" value="ATB28583.1"/>
    <property type="molecule type" value="Genomic_DNA"/>
</dbReference>
<dbReference type="NCBIfam" id="TIGR00797">
    <property type="entry name" value="matE"/>
    <property type="match status" value="1"/>
</dbReference>
<evidence type="ECO:0000256" key="2">
    <source>
        <dbReference type="ARBA" id="ARBA00022448"/>
    </source>
</evidence>
<feature type="transmembrane region" description="Helical" evidence="10">
    <location>
        <begin position="353"/>
        <end position="372"/>
    </location>
</feature>
<feature type="transmembrane region" description="Helical" evidence="10">
    <location>
        <begin position="200"/>
        <end position="219"/>
    </location>
</feature>
<dbReference type="PANTHER" id="PTHR43298:SF2">
    <property type="entry name" value="FMN_FAD EXPORTER YEEO-RELATED"/>
    <property type="match status" value="1"/>
</dbReference>
<keyword evidence="12" id="KW-1185">Reference proteome</keyword>
<feature type="transmembrane region" description="Helical" evidence="10">
    <location>
        <begin position="424"/>
        <end position="444"/>
    </location>
</feature>
<dbReference type="PIRSF" id="PIRSF006603">
    <property type="entry name" value="DinF"/>
    <property type="match status" value="1"/>
</dbReference>
<evidence type="ECO:0000256" key="3">
    <source>
        <dbReference type="ARBA" id="ARBA00022449"/>
    </source>
</evidence>
<dbReference type="Proteomes" id="UP000217289">
    <property type="component" value="Chromosome"/>
</dbReference>
<feature type="transmembrane region" description="Helical" evidence="10">
    <location>
        <begin position="450"/>
        <end position="471"/>
    </location>
</feature>
<feature type="transmembrane region" description="Helical" evidence="10">
    <location>
        <begin position="92"/>
        <end position="110"/>
    </location>
</feature>
<dbReference type="CDD" id="cd13139">
    <property type="entry name" value="MATE_like_14"/>
    <property type="match status" value="1"/>
</dbReference>
<name>A0A250IBH0_9BACT</name>
<evidence type="ECO:0000256" key="9">
    <source>
        <dbReference type="ARBA" id="ARBA00031636"/>
    </source>
</evidence>
<organism evidence="11 12">
    <name type="scientific">Melittangium boletus DSM 14713</name>
    <dbReference type="NCBI Taxonomy" id="1294270"/>
    <lineage>
        <taxon>Bacteria</taxon>
        <taxon>Pseudomonadati</taxon>
        <taxon>Myxococcota</taxon>
        <taxon>Myxococcia</taxon>
        <taxon>Myxococcales</taxon>
        <taxon>Cystobacterineae</taxon>
        <taxon>Archangiaceae</taxon>
        <taxon>Melittangium</taxon>
    </lineage>
</organism>
<protein>
    <recommendedName>
        <fullName evidence="9">Multidrug-efflux transporter</fullName>
    </recommendedName>
</protein>
<feature type="transmembrane region" description="Helical" evidence="10">
    <location>
        <begin position="292"/>
        <end position="312"/>
    </location>
</feature>
<dbReference type="Pfam" id="PF01554">
    <property type="entry name" value="MatE"/>
    <property type="match status" value="2"/>
</dbReference>
<keyword evidence="3" id="KW-0050">Antiport</keyword>
<dbReference type="InterPro" id="IPR050222">
    <property type="entry name" value="MATE_MdtK"/>
</dbReference>
<keyword evidence="7" id="KW-0406">Ion transport</keyword>
<evidence type="ECO:0000313" key="11">
    <source>
        <dbReference type="EMBL" id="ATB28583.1"/>
    </source>
</evidence>
<dbReference type="InterPro" id="IPR048279">
    <property type="entry name" value="MdtK-like"/>
</dbReference>
<evidence type="ECO:0000256" key="10">
    <source>
        <dbReference type="SAM" id="Phobius"/>
    </source>
</evidence>
<gene>
    <name evidence="11" type="ORF">MEBOL_002032</name>
</gene>
<feature type="transmembrane region" description="Helical" evidence="10">
    <location>
        <begin position="267"/>
        <end position="286"/>
    </location>
</feature>
<dbReference type="AlphaFoldDB" id="A0A250IBH0"/>
<dbReference type="InterPro" id="IPR002528">
    <property type="entry name" value="MATE_fam"/>
</dbReference>
<dbReference type="GO" id="GO:0006811">
    <property type="term" value="P:monoatomic ion transport"/>
    <property type="evidence" value="ECO:0007669"/>
    <property type="project" value="UniProtKB-KW"/>
</dbReference>
<keyword evidence="2" id="KW-0813">Transport</keyword>
<dbReference type="RefSeq" id="WP_095977254.1">
    <property type="nucleotide sequence ID" value="NZ_CP022163.1"/>
</dbReference>
<dbReference type="GO" id="GO:0015297">
    <property type="term" value="F:antiporter activity"/>
    <property type="evidence" value="ECO:0007669"/>
    <property type="project" value="UniProtKB-KW"/>
</dbReference>
<feature type="transmembrane region" description="Helical" evidence="10">
    <location>
        <begin position="225"/>
        <end position="246"/>
    </location>
</feature>
<evidence type="ECO:0000313" key="12">
    <source>
        <dbReference type="Proteomes" id="UP000217289"/>
    </source>
</evidence>
<feature type="transmembrane region" description="Helical" evidence="10">
    <location>
        <begin position="122"/>
        <end position="147"/>
    </location>
</feature>
<proteinExistence type="predicted"/>
<sequence length="481" mass="50874">MSRTLSSEIVTPASSPALDANTGWWSTLREALRGTSRDLTAGSVNRALLLLSIPMVLEMVMESVFAVVDVFFVARLGAASVATVGITESMLTFLQTLPMGLAIGATALVARRMGEKSPERAASAAVQSLWLGLLLSVPVAVLGVLYAGPLLSALGATPEVVAHGTPYARVMLGSMVIIMLLFLISAILRGAGDAATSMRALWVANALNLVLAPCFIFGVGPLKAMGVLGAAVATTVSRGVGVLYQLRALARGRGRLVIRRQHLRVEPATLLTLLRLSGSALLQALLTMGNWLVLMRIIAQFGSAALAGYTIAMRIILLAQQPSWGVSHAAGTLVGQSLGAGDSERAERVAWRASLHTLIFLCAVALGFILFAEPLVRTFTTEAEVVHQATRCLRIVSCGLLFYAFGTVLPHAFNGAGDTSTPTLINLVCIWLLQLPLAWVLSVPMGLGPLGAFLAITIGYCALGVMCAVLFRRGHWKTRRI</sequence>
<keyword evidence="8 10" id="KW-0472">Membrane</keyword>
<dbReference type="KEGG" id="mbd:MEBOL_002032"/>
<feature type="transmembrane region" description="Helical" evidence="10">
    <location>
        <begin position="167"/>
        <end position="188"/>
    </location>
</feature>
<feature type="transmembrane region" description="Helical" evidence="10">
    <location>
        <begin position="392"/>
        <end position="412"/>
    </location>
</feature>
<dbReference type="GO" id="GO:0042910">
    <property type="term" value="F:xenobiotic transmembrane transporter activity"/>
    <property type="evidence" value="ECO:0007669"/>
    <property type="project" value="InterPro"/>
</dbReference>
<reference evidence="11 12" key="1">
    <citation type="submission" date="2017-06" db="EMBL/GenBank/DDBJ databases">
        <authorList>
            <person name="Kim H.J."/>
            <person name="Triplett B.A."/>
        </authorList>
    </citation>
    <scope>NUCLEOTIDE SEQUENCE [LARGE SCALE GENOMIC DNA]</scope>
    <source>
        <strain evidence="11 12">DSM 14713</strain>
    </source>
</reference>
<keyword evidence="6 10" id="KW-1133">Transmembrane helix</keyword>